<dbReference type="Proteomes" id="UP000292702">
    <property type="component" value="Unassembled WGS sequence"/>
</dbReference>
<feature type="compositionally biased region" description="Polar residues" evidence="1">
    <location>
        <begin position="122"/>
        <end position="140"/>
    </location>
</feature>
<feature type="compositionally biased region" description="Acidic residues" evidence="1">
    <location>
        <begin position="156"/>
        <end position="168"/>
    </location>
</feature>
<gene>
    <name evidence="2" type="ORF">EIP91_011173</name>
</gene>
<dbReference type="EMBL" id="RWJN01000070">
    <property type="protein sequence ID" value="TCD68314.1"/>
    <property type="molecule type" value="Genomic_DNA"/>
</dbReference>
<evidence type="ECO:0000256" key="1">
    <source>
        <dbReference type="SAM" id="MobiDB-lite"/>
    </source>
</evidence>
<dbReference type="AlphaFoldDB" id="A0A4R0RYR0"/>
<organism evidence="2 3">
    <name type="scientific">Steccherinum ochraceum</name>
    <dbReference type="NCBI Taxonomy" id="92696"/>
    <lineage>
        <taxon>Eukaryota</taxon>
        <taxon>Fungi</taxon>
        <taxon>Dikarya</taxon>
        <taxon>Basidiomycota</taxon>
        <taxon>Agaricomycotina</taxon>
        <taxon>Agaricomycetes</taxon>
        <taxon>Polyporales</taxon>
        <taxon>Steccherinaceae</taxon>
        <taxon>Steccherinum</taxon>
    </lineage>
</organism>
<sequence>MLVSRLKDDPESKYLCPACGRVERSDVEHMRSHTGRECASYLKGSIRCKTCDQEHSNIWLHDQLVHKTRTLVTYGQRKAWLQRKEGQNFACLGCDFAAPFPGTLKMHALRCTLRFPDLGQPESSGGTVNAPHTASATTFRPLSKQKRKRAQTENESNTDSDDDDDEYVDLATKRRAKTSTPRPSRSHAVTLSSTQSARGQHARSVPPSSSQACPLTPPTTPSWKKSSTSEQDTFGRYRAASAPSLNGPHRLQLSAGNELRLTAASDRVSYVQASQTQAAESSMSAQSQNAAGGLPLHRPCYPAGDVHAFIEDIPISDEIKKELFDALGTAGVETMEDLYTLMDLLRDKPEDVRDYFRPTQKDTVPVGFPAWIVLRFELLSMADEDVNAYNHNVDRNTAQHVADFKKKISHYMGPFAPVLCKLGFTTEEVQHRHLCALSLDERVELQQYTTESGLLTFIERLSFRRVLRLTNNEAPSSPFSSSSFGLSPSLKTFLSGLPGSYDANLKAFTRAGIETMDEVEELCASPPKDIQQALNLMINKDDGLQFPELRIVVKALRAKGADIPF</sequence>
<evidence type="ECO:0000313" key="2">
    <source>
        <dbReference type="EMBL" id="TCD68314.1"/>
    </source>
</evidence>
<reference evidence="2 3" key="1">
    <citation type="submission" date="2018-11" db="EMBL/GenBank/DDBJ databases">
        <title>Genome assembly of Steccherinum ochraceum LE-BIN_3174, the white-rot fungus of the Steccherinaceae family (The Residual Polyporoid clade, Polyporales, Basidiomycota).</title>
        <authorList>
            <person name="Fedorova T.V."/>
            <person name="Glazunova O.A."/>
            <person name="Landesman E.O."/>
            <person name="Moiseenko K.V."/>
            <person name="Psurtseva N.V."/>
            <person name="Savinova O.S."/>
            <person name="Shakhova N.V."/>
            <person name="Tyazhelova T.V."/>
            <person name="Vasina D.V."/>
        </authorList>
    </citation>
    <scope>NUCLEOTIDE SEQUENCE [LARGE SCALE GENOMIC DNA]</scope>
    <source>
        <strain evidence="2 3">LE-BIN_3174</strain>
    </source>
</reference>
<protein>
    <submittedName>
        <fullName evidence="2">Uncharacterized protein</fullName>
    </submittedName>
</protein>
<name>A0A4R0RYR0_9APHY</name>
<feature type="compositionally biased region" description="Polar residues" evidence="1">
    <location>
        <begin position="178"/>
        <end position="198"/>
    </location>
</feature>
<comment type="caution">
    <text evidence="2">The sequence shown here is derived from an EMBL/GenBank/DDBJ whole genome shotgun (WGS) entry which is preliminary data.</text>
</comment>
<evidence type="ECO:0000313" key="3">
    <source>
        <dbReference type="Proteomes" id="UP000292702"/>
    </source>
</evidence>
<keyword evidence="3" id="KW-1185">Reference proteome</keyword>
<proteinExistence type="predicted"/>
<accession>A0A4R0RYR0</accession>
<feature type="region of interest" description="Disordered" evidence="1">
    <location>
        <begin position="122"/>
        <end position="232"/>
    </location>
</feature>